<gene>
    <name evidence="2" type="ORF">D1O30_10350</name>
</gene>
<dbReference type="Gene3D" id="3.40.50.150">
    <property type="entry name" value="Vaccinia Virus protein VP39"/>
    <property type="match status" value="1"/>
</dbReference>
<evidence type="ECO:0000313" key="3">
    <source>
        <dbReference type="Proteomes" id="UP000268623"/>
    </source>
</evidence>
<protein>
    <submittedName>
        <fullName evidence="2">Class I SAM-dependent methyltransferase</fullName>
    </submittedName>
</protein>
<dbReference type="OrthoDB" id="9777830at2"/>
<dbReference type="GO" id="GO:0008757">
    <property type="term" value="F:S-adenosylmethionine-dependent methyltransferase activity"/>
    <property type="evidence" value="ECO:0007669"/>
    <property type="project" value="InterPro"/>
</dbReference>
<proteinExistence type="predicted"/>
<dbReference type="Pfam" id="PF08241">
    <property type="entry name" value="Methyltransf_11"/>
    <property type="match status" value="1"/>
</dbReference>
<dbReference type="EMBL" id="QWDD01000001">
    <property type="protein sequence ID" value="RNJ49942.1"/>
    <property type="molecule type" value="Genomic_DNA"/>
</dbReference>
<comment type="caution">
    <text evidence="2">The sequence shown here is derived from an EMBL/GenBank/DDBJ whole genome shotgun (WGS) entry which is preliminary data.</text>
</comment>
<dbReference type="InterPro" id="IPR013216">
    <property type="entry name" value="Methyltransf_11"/>
</dbReference>
<keyword evidence="2" id="KW-0808">Transferase</keyword>
<organism evidence="2 3">
    <name type="scientific">Methylocystis hirsuta</name>
    <dbReference type="NCBI Taxonomy" id="369798"/>
    <lineage>
        <taxon>Bacteria</taxon>
        <taxon>Pseudomonadati</taxon>
        <taxon>Pseudomonadota</taxon>
        <taxon>Alphaproteobacteria</taxon>
        <taxon>Hyphomicrobiales</taxon>
        <taxon>Methylocystaceae</taxon>
        <taxon>Methylocystis</taxon>
    </lineage>
</organism>
<evidence type="ECO:0000313" key="2">
    <source>
        <dbReference type="EMBL" id="RNJ49942.1"/>
    </source>
</evidence>
<feature type="domain" description="Methyltransferase type 11" evidence="1">
    <location>
        <begin position="57"/>
        <end position="152"/>
    </location>
</feature>
<keyword evidence="3" id="KW-1185">Reference proteome</keyword>
<evidence type="ECO:0000259" key="1">
    <source>
        <dbReference type="Pfam" id="PF08241"/>
    </source>
</evidence>
<dbReference type="GO" id="GO:0032259">
    <property type="term" value="P:methylation"/>
    <property type="evidence" value="ECO:0007669"/>
    <property type="project" value="UniProtKB-KW"/>
</dbReference>
<name>A0A3M9XQA6_9HYPH</name>
<dbReference type="InterPro" id="IPR029063">
    <property type="entry name" value="SAM-dependent_MTases_sf"/>
</dbReference>
<dbReference type="RefSeq" id="WP_123175902.1">
    <property type="nucleotide sequence ID" value="NZ_QWDD01000001.1"/>
</dbReference>
<dbReference type="CDD" id="cd02440">
    <property type="entry name" value="AdoMet_MTases"/>
    <property type="match status" value="1"/>
</dbReference>
<dbReference type="PANTHER" id="PTHR43591">
    <property type="entry name" value="METHYLTRANSFERASE"/>
    <property type="match status" value="1"/>
</dbReference>
<dbReference type="AlphaFoldDB" id="A0A3M9XQA6"/>
<reference evidence="2 3" key="1">
    <citation type="submission" date="2018-08" db="EMBL/GenBank/DDBJ databases">
        <title>Genome sequence of Methylocystis hirsuta CSC1, a methanotroph able to accumulate PHAs.</title>
        <authorList>
            <person name="Bordel S."/>
            <person name="Rodriguez E."/>
            <person name="Gancedo J."/>
            <person name="Munoz R."/>
        </authorList>
    </citation>
    <scope>NUCLEOTIDE SEQUENCE [LARGE SCALE GENOMIC DNA]</scope>
    <source>
        <strain evidence="2 3">CSC1</strain>
    </source>
</reference>
<keyword evidence="2" id="KW-0489">Methyltransferase</keyword>
<dbReference type="SUPFAM" id="SSF53335">
    <property type="entry name" value="S-adenosyl-L-methionine-dependent methyltransferases"/>
    <property type="match status" value="1"/>
</dbReference>
<accession>A0A3M9XQA6</accession>
<dbReference type="Proteomes" id="UP000268623">
    <property type="component" value="Unassembled WGS sequence"/>
</dbReference>
<sequence>MSEARNFLREVETLDNGNVEAAYARWAPIYDLTFATLLKPGRRAAAAAASKAHGPILDVGVGTGLELPMFASNTQVIGVDLSEPMLRRAAQRVRRERLSHVAGLVKMDATRMAFSDASFACVVAPYVLTVVPEPQAMLDELARVLRPGGEIVLVNHVSGKDDAIALFEAWLDRHMAPKLGWRPQFPWSIIGDWIDQNPQMKLIERRPLAPFGLFTLTRIERLPADRKEREKSAPMELALA</sequence>